<sequence>MQRMYRCQYAWGHRLLEPERRRWVTLAQGPLAFVKISPSRFAEVSWRELGLGWVWQAMPSDATPRPTAWNLIRYLKQPEGNQTRWRKAVGVPLSTCSNHTLETMPSENLQEKNNWLCE</sequence>
<protein>
    <submittedName>
        <fullName evidence="1">Uncharacterized protein</fullName>
    </submittedName>
</protein>
<reference evidence="1" key="1">
    <citation type="journal article" date="2022" name="bioRxiv">
        <title>Sequencing and chromosome-scale assembly of the giantPleurodeles waltlgenome.</title>
        <authorList>
            <person name="Brown T."/>
            <person name="Elewa A."/>
            <person name="Iarovenko S."/>
            <person name="Subramanian E."/>
            <person name="Araus A.J."/>
            <person name="Petzold A."/>
            <person name="Susuki M."/>
            <person name="Suzuki K.-i.T."/>
            <person name="Hayashi T."/>
            <person name="Toyoda A."/>
            <person name="Oliveira C."/>
            <person name="Osipova E."/>
            <person name="Leigh N.D."/>
            <person name="Simon A."/>
            <person name="Yun M.H."/>
        </authorList>
    </citation>
    <scope>NUCLEOTIDE SEQUENCE</scope>
    <source>
        <strain evidence="1">20211129_DDA</strain>
        <tissue evidence="1">Liver</tissue>
    </source>
</reference>
<accession>A0AAV7KTD0</accession>
<keyword evidence="2" id="KW-1185">Reference proteome</keyword>
<organism evidence="1 2">
    <name type="scientific">Pleurodeles waltl</name>
    <name type="common">Iberian ribbed newt</name>
    <dbReference type="NCBI Taxonomy" id="8319"/>
    <lineage>
        <taxon>Eukaryota</taxon>
        <taxon>Metazoa</taxon>
        <taxon>Chordata</taxon>
        <taxon>Craniata</taxon>
        <taxon>Vertebrata</taxon>
        <taxon>Euteleostomi</taxon>
        <taxon>Amphibia</taxon>
        <taxon>Batrachia</taxon>
        <taxon>Caudata</taxon>
        <taxon>Salamandroidea</taxon>
        <taxon>Salamandridae</taxon>
        <taxon>Pleurodelinae</taxon>
        <taxon>Pleurodeles</taxon>
    </lineage>
</organism>
<dbReference type="AlphaFoldDB" id="A0AAV7KTD0"/>
<evidence type="ECO:0000313" key="1">
    <source>
        <dbReference type="EMBL" id="KAJ1081229.1"/>
    </source>
</evidence>
<dbReference type="Proteomes" id="UP001066276">
    <property type="component" value="Chromosome 12"/>
</dbReference>
<dbReference type="EMBL" id="JANPWB010000016">
    <property type="protein sequence ID" value="KAJ1081229.1"/>
    <property type="molecule type" value="Genomic_DNA"/>
</dbReference>
<name>A0AAV7KTD0_PLEWA</name>
<comment type="caution">
    <text evidence="1">The sequence shown here is derived from an EMBL/GenBank/DDBJ whole genome shotgun (WGS) entry which is preliminary data.</text>
</comment>
<proteinExistence type="predicted"/>
<evidence type="ECO:0000313" key="2">
    <source>
        <dbReference type="Proteomes" id="UP001066276"/>
    </source>
</evidence>
<gene>
    <name evidence="1" type="ORF">NDU88_001412</name>
</gene>